<gene>
    <name evidence="2" type="ORF">G3M70_07380</name>
</gene>
<dbReference type="PANTHER" id="PTHR39639">
    <property type="entry name" value="CHROMOSOME 16, WHOLE GENOME SHOTGUN SEQUENCE"/>
    <property type="match status" value="1"/>
</dbReference>
<protein>
    <submittedName>
        <fullName evidence="2">DUF262 domain-containing protein</fullName>
    </submittedName>
</protein>
<name>A0A7T0BWE9_9BACT</name>
<proteinExistence type="predicted"/>
<dbReference type="InterPro" id="IPR004919">
    <property type="entry name" value="GmrSD_N"/>
</dbReference>
<feature type="domain" description="GmrSD restriction endonucleases N-terminal" evidence="1">
    <location>
        <begin position="43"/>
        <end position="185"/>
    </location>
</feature>
<sequence length="366" mass="42260">MSKENLNPNLEEEIEGLGADEDASLGDYPIDTLLIRTETRTVHDVLRRIEKETFVMDPDFQRDFIWPDDKQSKLIESVLMRIPLPVFYLAEDDKGRNVVVDGLQRLSTFQYFVKDKLKLKLPNQRELNKKLFSELSPKLQNRVEDCNLVLYIIDSKVPEQARLDIFERVNGGVPLTRQQMRNCLFMGKATRLLKTEAKAKLFSEATGGSLRASTMRDREFVNRFCAFKIFPFGEYKGEMDEFLAQALRKMNSLSDEQLKEFSNQFRTSLVNNYKVFGRYAFRKHYDGSGGQRNVINASIWDVMTTGLSDYPEDIVEKRKEKLKAAFFKLMEDAEFIKSITYGTNSVKAVKCRFEMAGEMIGEVFGA</sequence>
<dbReference type="EMBL" id="CP048685">
    <property type="protein sequence ID" value="QPJ61717.1"/>
    <property type="molecule type" value="Genomic_DNA"/>
</dbReference>
<evidence type="ECO:0000313" key="3">
    <source>
        <dbReference type="Proteomes" id="UP000594688"/>
    </source>
</evidence>
<evidence type="ECO:0000313" key="2">
    <source>
        <dbReference type="EMBL" id="QPJ61717.1"/>
    </source>
</evidence>
<dbReference type="KEGG" id="nli:G3M70_07380"/>
<dbReference type="AlphaFoldDB" id="A0A7T0BWE9"/>
<dbReference type="PANTHER" id="PTHR39639:SF1">
    <property type="entry name" value="DUF262 DOMAIN-CONTAINING PROTEIN"/>
    <property type="match status" value="1"/>
</dbReference>
<organism evidence="2 3">
    <name type="scientific">Candidatus Nitronauta litoralis</name>
    <dbReference type="NCBI Taxonomy" id="2705533"/>
    <lineage>
        <taxon>Bacteria</taxon>
        <taxon>Pseudomonadati</taxon>
        <taxon>Nitrospinota/Tectimicrobiota group</taxon>
        <taxon>Nitrospinota</taxon>
        <taxon>Nitrospinia</taxon>
        <taxon>Nitrospinales</taxon>
        <taxon>Nitrospinaceae</taxon>
        <taxon>Candidatus Nitronauta</taxon>
    </lineage>
</organism>
<accession>A0A7T0BWE9</accession>
<evidence type="ECO:0000259" key="1">
    <source>
        <dbReference type="Pfam" id="PF03235"/>
    </source>
</evidence>
<dbReference type="Pfam" id="PF03235">
    <property type="entry name" value="GmrSD_N"/>
    <property type="match status" value="1"/>
</dbReference>
<reference evidence="2 3" key="1">
    <citation type="submission" date="2020-02" db="EMBL/GenBank/DDBJ databases">
        <title>Genomic and physiological characterization of two novel Nitrospinaceae genera.</title>
        <authorList>
            <person name="Mueller A.J."/>
            <person name="Jung M.-Y."/>
            <person name="Strachan C.R."/>
            <person name="Herbold C.W."/>
            <person name="Kirkegaard R.H."/>
            <person name="Daims H."/>
        </authorList>
    </citation>
    <scope>NUCLEOTIDE SEQUENCE [LARGE SCALE GENOMIC DNA]</scope>
    <source>
        <strain evidence="2">EB</strain>
    </source>
</reference>
<dbReference type="Proteomes" id="UP000594688">
    <property type="component" value="Chromosome"/>
</dbReference>